<dbReference type="Proteomes" id="UP001239083">
    <property type="component" value="Unassembled WGS sequence"/>
</dbReference>
<reference evidence="1 2" key="1">
    <citation type="submission" date="2023-07" db="EMBL/GenBank/DDBJ databases">
        <title>Comparative genomics of wheat-associated soil bacteria to identify genetic determinants of phenazine resistance.</title>
        <authorList>
            <person name="Mouncey N."/>
        </authorList>
    </citation>
    <scope>NUCLEOTIDE SEQUENCE [LARGE SCALE GENOMIC DNA]</scope>
    <source>
        <strain evidence="1 2">V3I3</strain>
    </source>
</reference>
<dbReference type="RefSeq" id="WP_307039532.1">
    <property type="nucleotide sequence ID" value="NZ_JAUSYY010000001.1"/>
</dbReference>
<accession>A0ABU0R6A4</accession>
<dbReference type="InterPro" id="IPR028953">
    <property type="entry name" value="Imm_IFT-like"/>
</dbReference>
<proteinExistence type="predicted"/>
<protein>
    <submittedName>
        <fullName evidence="1">Uncharacterized protein</fullName>
    </submittedName>
</protein>
<comment type="caution">
    <text evidence="1">The sequence shown here is derived from an EMBL/GenBank/DDBJ whole genome shotgun (WGS) entry which is preliminary data.</text>
</comment>
<organism evidence="1 2">
    <name type="scientific">Agromyces ramosus</name>
    <dbReference type="NCBI Taxonomy" id="33879"/>
    <lineage>
        <taxon>Bacteria</taxon>
        <taxon>Bacillati</taxon>
        <taxon>Actinomycetota</taxon>
        <taxon>Actinomycetes</taxon>
        <taxon>Micrococcales</taxon>
        <taxon>Microbacteriaceae</taxon>
        <taxon>Agromyces</taxon>
    </lineage>
</organism>
<sequence length="172" mass="18309">MTSPDPAGDDAELIAFAAKGRIITFPPRDAVLRIGNMELLYEIVEGGDRYELQKTERSAAPLLIVSSESLSVVRSNLIQLIGVSVRAHLRLRPVALPTASSDLPAGFSLDEAASSGVELAWVDDGVRRSARFRAGGGGTSAAVMLAHYVRASESELIAALLDPGGRPLFRIR</sequence>
<gene>
    <name evidence="1" type="ORF">QFZ26_000812</name>
</gene>
<dbReference type="EMBL" id="JAUSYY010000001">
    <property type="protein sequence ID" value="MDQ0893257.1"/>
    <property type="molecule type" value="Genomic_DNA"/>
</dbReference>
<evidence type="ECO:0000313" key="2">
    <source>
        <dbReference type="Proteomes" id="UP001239083"/>
    </source>
</evidence>
<dbReference type="Pfam" id="PF15598">
    <property type="entry name" value="Imm61"/>
    <property type="match status" value="1"/>
</dbReference>
<keyword evidence="2" id="KW-1185">Reference proteome</keyword>
<name>A0ABU0R6A4_9MICO</name>
<evidence type="ECO:0000313" key="1">
    <source>
        <dbReference type="EMBL" id="MDQ0893257.1"/>
    </source>
</evidence>